<sequence length="150" mass="16747">HRVLRQAPSGGAFAHQAPTRRRVRHDPHGRDRAGGHGHRPLHEHHRAGQARRGGRQDRRPRGCQRGAHGLDGQADGRRGLGGGSVHRLPRVARTRRYRLHPRRQPRALALPARDRRLDGGQGRLLREADVPATRPGAQAPRDRERPTPTA</sequence>
<name>A0A060BXV3_9GAMM</name>
<dbReference type="AlphaFoldDB" id="A0A060BXV3"/>
<reference evidence="2" key="1">
    <citation type="journal article" date="2013" name="Environ. Microbiol.">
        <title>Seasonally variable intestinal metagenomes of the red palm weevil (Rhynchophorus ferrugineus).</title>
        <authorList>
            <person name="Jia S."/>
            <person name="Zhang X."/>
            <person name="Zhang G."/>
            <person name="Yin A."/>
            <person name="Zhang S."/>
            <person name="Li F."/>
            <person name="Wang L."/>
            <person name="Zhao D."/>
            <person name="Yun Q."/>
            <person name="Tala"/>
            <person name="Wang J."/>
            <person name="Sun G."/>
            <person name="Baabdullah M."/>
            <person name="Yu X."/>
            <person name="Hu S."/>
            <person name="Al-Mssallem I.S."/>
            <person name="Yu J."/>
        </authorList>
    </citation>
    <scope>NUCLEOTIDE SEQUENCE</scope>
</reference>
<feature type="compositionally biased region" description="Basic residues" evidence="1">
    <location>
        <begin position="87"/>
        <end position="105"/>
    </location>
</feature>
<organism evidence="2">
    <name type="scientific">uncultured Shewanella sp</name>
    <dbReference type="NCBI Taxonomy" id="173975"/>
    <lineage>
        <taxon>Bacteria</taxon>
        <taxon>Pseudomonadati</taxon>
        <taxon>Pseudomonadota</taxon>
        <taxon>Gammaproteobacteria</taxon>
        <taxon>Alteromonadales</taxon>
        <taxon>Shewanellaceae</taxon>
        <taxon>Shewanella</taxon>
        <taxon>environmental samples</taxon>
    </lineage>
</organism>
<feature type="compositionally biased region" description="Basic residues" evidence="1">
    <location>
        <begin position="35"/>
        <end position="53"/>
    </location>
</feature>
<evidence type="ECO:0000313" key="2">
    <source>
        <dbReference type="EMBL" id="AIA87779.1"/>
    </source>
</evidence>
<protein>
    <submittedName>
        <fullName evidence="2">GFO_IDH_MocA</fullName>
    </submittedName>
</protein>
<feature type="non-terminal residue" evidence="2">
    <location>
        <position position="1"/>
    </location>
</feature>
<accession>A0A060BXV3</accession>
<feature type="compositionally biased region" description="Low complexity" evidence="1">
    <location>
        <begin position="63"/>
        <end position="73"/>
    </location>
</feature>
<dbReference type="EMBL" id="KF120506">
    <property type="protein sequence ID" value="AIA87779.1"/>
    <property type="molecule type" value="Genomic_DNA"/>
</dbReference>
<feature type="compositionally biased region" description="Basic and acidic residues" evidence="1">
    <location>
        <begin position="112"/>
        <end position="129"/>
    </location>
</feature>
<feature type="non-terminal residue" evidence="2">
    <location>
        <position position="150"/>
    </location>
</feature>
<feature type="region of interest" description="Disordered" evidence="1">
    <location>
        <begin position="1"/>
        <end position="150"/>
    </location>
</feature>
<evidence type="ECO:0000256" key="1">
    <source>
        <dbReference type="SAM" id="MobiDB-lite"/>
    </source>
</evidence>
<feature type="compositionally biased region" description="Basic and acidic residues" evidence="1">
    <location>
        <begin position="140"/>
        <end position="150"/>
    </location>
</feature>
<proteinExistence type="predicted"/>